<dbReference type="OrthoDB" id="9884555at2"/>
<feature type="transmembrane region" description="Helical" evidence="1">
    <location>
        <begin position="20"/>
        <end position="41"/>
    </location>
</feature>
<gene>
    <name evidence="2" type="ORF">SAMN05421512_11583</name>
</gene>
<protein>
    <submittedName>
        <fullName evidence="2">Uncharacterized protein</fullName>
    </submittedName>
</protein>
<evidence type="ECO:0000256" key="1">
    <source>
        <dbReference type="SAM" id="Phobius"/>
    </source>
</evidence>
<keyword evidence="1" id="KW-0472">Membrane</keyword>
<organism evidence="2 3">
    <name type="scientific">Stappia indica</name>
    <dbReference type="NCBI Taxonomy" id="538381"/>
    <lineage>
        <taxon>Bacteria</taxon>
        <taxon>Pseudomonadati</taxon>
        <taxon>Pseudomonadota</taxon>
        <taxon>Alphaproteobacteria</taxon>
        <taxon>Hyphomicrobiales</taxon>
        <taxon>Stappiaceae</taxon>
        <taxon>Stappia</taxon>
    </lineage>
</organism>
<evidence type="ECO:0000313" key="2">
    <source>
        <dbReference type="EMBL" id="SOC26069.1"/>
    </source>
</evidence>
<evidence type="ECO:0000313" key="3">
    <source>
        <dbReference type="Proteomes" id="UP000219331"/>
    </source>
</evidence>
<keyword evidence="1" id="KW-1133">Transmembrane helix</keyword>
<reference evidence="2 3" key="1">
    <citation type="submission" date="2017-08" db="EMBL/GenBank/DDBJ databases">
        <authorList>
            <person name="de Groot N.N."/>
        </authorList>
    </citation>
    <scope>NUCLEOTIDE SEQUENCE [LARGE SCALE GENOMIC DNA]</scope>
    <source>
        <strain evidence="2 3">USBA 352</strain>
    </source>
</reference>
<dbReference type="AlphaFoldDB" id="A0A285TST5"/>
<name>A0A285TST5_9HYPH</name>
<sequence length="63" mass="6609">MMRLTEPHDPATPRRGRMILPALIVFVLGTATLMVLGAGLADVSRKDATLARPAETAAPAQIG</sequence>
<accession>A0A285TST5</accession>
<dbReference type="EMBL" id="OBML01000015">
    <property type="protein sequence ID" value="SOC26069.1"/>
    <property type="molecule type" value="Genomic_DNA"/>
</dbReference>
<keyword evidence="1" id="KW-0812">Transmembrane</keyword>
<proteinExistence type="predicted"/>
<dbReference type="Proteomes" id="UP000219331">
    <property type="component" value="Unassembled WGS sequence"/>
</dbReference>
<dbReference type="STRING" id="538381.GCA_001696535_01068"/>
<dbReference type="RefSeq" id="WP_067334731.1">
    <property type="nucleotide sequence ID" value="NZ_JAJGNR010000001.1"/>
</dbReference>
<keyword evidence="3" id="KW-1185">Reference proteome</keyword>